<feature type="compositionally biased region" description="Basic and acidic residues" evidence="1">
    <location>
        <begin position="56"/>
        <end position="67"/>
    </location>
</feature>
<dbReference type="HOGENOM" id="CLU_1540079_0_0_1"/>
<feature type="region of interest" description="Disordered" evidence="1">
    <location>
        <begin position="56"/>
        <end position="137"/>
    </location>
</feature>
<feature type="signal peptide" evidence="2">
    <location>
        <begin position="1"/>
        <end position="15"/>
    </location>
</feature>
<name>J4H5F0_9APHY</name>
<sequence>MRATILFFIATTVAASVGVSATPASYHDGLYARGDSAGISPYGDSHLSARGAFLSKAKEKEKKKTKDSYPPATLPFIRPEPKSPARDDSPSPYSHDALLDYLNRPLPPLPHAENGREHDHPDERGPEDDYEDSWDRSPMHDERFMNTWTTTSELCSRVRSSICLTDLAINGYRE</sequence>
<protein>
    <submittedName>
        <fullName evidence="3">Uncharacterized protein</fullName>
    </submittedName>
</protein>
<evidence type="ECO:0000256" key="2">
    <source>
        <dbReference type="SAM" id="SignalP"/>
    </source>
</evidence>
<dbReference type="InParanoid" id="J4H5F0"/>
<dbReference type="AlphaFoldDB" id="J4H5F0"/>
<reference evidence="3 4" key="1">
    <citation type="journal article" date="2012" name="Appl. Environ. Microbiol.">
        <title>Short-read sequencing for genomic analysis of the brown rot fungus Fibroporia radiculosa.</title>
        <authorList>
            <person name="Tang J.D."/>
            <person name="Perkins A.D."/>
            <person name="Sonstegard T.S."/>
            <person name="Schroeder S.G."/>
            <person name="Burgess S.C."/>
            <person name="Diehl S.V."/>
        </authorList>
    </citation>
    <scope>NUCLEOTIDE SEQUENCE [LARGE SCALE GENOMIC DNA]</scope>
    <source>
        <strain evidence="3 4">TFFH 294</strain>
    </source>
</reference>
<evidence type="ECO:0000313" key="3">
    <source>
        <dbReference type="EMBL" id="CCM06624.1"/>
    </source>
</evidence>
<evidence type="ECO:0000313" key="4">
    <source>
        <dbReference type="Proteomes" id="UP000006352"/>
    </source>
</evidence>
<evidence type="ECO:0000256" key="1">
    <source>
        <dbReference type="SAM" id="MobiDB-lite"/>
    </source>
</evidence>
<accession>J4H5F0</accession>
<feature type="chain" id="PRO_5012226625" evidence="2">
    <location>
        <begin position="16"/>
        <end position="174"/>
    </location>
</feature>
<dbReference type="GeneID" id="24101524"/>
<keyword evidence="2" id="KW-0732">Signal</keyword>
<dbReference type="Proteomes" id="UP000006352">
    <property type="component" value="Unassembled WGS sequence"/>
</dbReference>
<proteinExistence type="predicted"/>
<dbReference type="RefSeq" id="XP_012185907.1">
    <property type="nucleotide sequence ID" value="XM_012330517.1"/>
</dbReference>
<dbReference type="EMBL" id="HE797421">
    <property type="protein sequence ID" value="CCM06624.1"/>
    <property type="molecule type" value="Genomic_DNA"/>
</dbReference>
<organism evidence="3 4">
    <name type="scientific">Fibroporia radiculosa</name>
    <dbReference type="NCBI Taxonomy" id="599839"/>
    <lineage>
        <taxon>Eukaryota</taxon>
        <taxon>Fungi</taxon>
        <taxon>Dikarya</taxon>
        <taxon>Basidiomycota</taxon>
        <taxon>Agaricomycotina</taxon>
        <taxon>Agaricomycetes</taxon>
        <taxon>Polyporales</taxon>
        <taxon>Fibroporiaceae</taxon>
        <taxon>Fibroporia</taxon>
    </lineage>
</organism>
<feature type="compositionally biased region" description="Basic and acidic residues" evidence="1">
    <location>
        <begin position="113"/>
        <end position="124"/>
    </location>
</feature>
<keyword evidence="4" id="KW-1185">Reference proteome</keyword>
<feature type="compositionally biased region" description="Basic and acidic residues" evidence="1">
    <location>
        <begin position="79"/>
        <end position="89"/>
    </location>
</feature>
<gene>
    <name evidence="3" type="ORF">FIBRA_08904</name>
</gene>